<comment type="similarity">
    <text evidence="1">Belongs to the peptidase A24 family.</text>
</comment>
<feature type="transmembrane region" description="Helical" evidence="2">
    <location>
        <begin position="208"/>
        <end position="225"/>
    </location>
</feature>
<dbReference type="GO" id="GO:0006465">
    <property type="term" value="P:signal peptide processing"/>
    <property type="evidence" value="ECO:0007669"/>
    <property type="project" value="TreeGrafter"/>
</dbReference>
<keyword evidence="2" id="KW-0472">Membrane</keyword>
<evidence type="ECO:0000256" key="2">
    <source>
        <dbReference type="SAM" id="Phobius"/>
    </source>
</evidence>
<dbReference type="PANTHER" id="PTHR30487:SF0">
    <property type="entry name" value="PREPILIN LEADER PEPTIDASE_N-METHYLTRANSFERASE-RELATED"/>
    <property type="match status" value="1"/>
</dbReference>
<feature type="transmembrane region" description="Helical" evidence="2">
    <location>
        <begin position="54"/>
        <end position="73"/>
    </location>
</feature>
<feature type="transmembrane region" description="Helical" evidence="2">
    <location>
        <begin position="164"/>
        <end position="196"/>
    </location>
</feature>
<evidence type="ECO:0000256" key="1">
    <source>
        <dbReference type="ARBA" id="ARBA00005801"/>
    </source>
</evidence>
<dbReference type="Pfam" id="PF01478">
    <property type="entry name" value="Peptidase_A24"/>
    <property type="match status" value="1"/>
</dbReference>
<dbReference type="GO" id="GO:0005886">
    <property type="term" value="C:plasma membrane"/>
    <property type="evidence" value="ECO:0007669"/>
    <property type="project" value="TreeGrafter"/>
</dbReference>
<feature type="domain" description="Prepilin type IV endopeptidase peptidase" evidence="3">
    <location>
        <begin position="62"/>
        <end position="188"/>
    </location>
</feature>
<dbReference type="Gene3D" id="1.20.120.1220">
    <property type="match status" value="1"/>
</dbReference>
<dbReference type="KEGG" id="trb:HB776_03790"/>
<dbReference type="InterPro" id="IPR000045">
    <property type="entry name" value="Prepilin_IV_endopep_pep"/>
</dbReference>
<accession>A0A7G6TUN0</accession>
<organism evidence="4 5">
    <name type="scientific">Tardiphaga robiniae</name>
    <dbReference type="NCBI Taxonomy" id="943830"/>
    <lineage>
        <taxon>Bacteria</taxon>
        <taxon>Pseudomonadati</taxon>
        <taxon>Pseudomonadota</taxon>
        <taxon>Alphaproteobacteria</taxon>
        <taxon>Hyphomicrobiales</taxon>
        <taxon>Nitrobacteraceae</taxon>
        <taxon>Tardiphaga</taxon>
    </lineage>
</organism>
<protein>
    <submittedName>
        <fullName evidence="4">Prepilin peptidase</fullName>
    </submittedName>
</protein>
<evidence type="ECO:0000313" key="5">
    <source>
        <dbReference type="Proteomes" id="UP000515291"/>
    </source>
</evidence>
<dbReference type="GO" id="GO:0004190">
    <property type="term" value="F:aspartic-type endopeptidase activity"/>
    <property type="evidence" value="ECO:0007669"/>
    <property type="project" value="InterPro"/>
</dbReference>
<dbReference type="RefSeq" id="WP_184515298.1">
    <property type="nucleotide sequence ID" value="NZ_CP050292.1"/>
</dbReference>
<keyword evidence="2" id="KW-0812">Transmembrane</keyword>
<name>A0A7G6TUN0_9BRAD</name>
<dbReference type="AlphaFoldDB" id="A0A7G6TUN0"/>
<gene>
    <name evidence="4" type="ORF">HB776_03790</name>
</gene>
<evidence type="ECO:0000313" key="4">
    <source>
        <dbReference type="EMBL" id="QND70462.1"/>
    </source>
</evidence>
<sequence>MIRVLRKTAGRTTRFLIDSLGWRGVERPYAPVGWALLAGLVWIVIDLLSGGPNGLVLLPGQLILLTILAAVCAIDSRFGIIPDSLVVALAVAGLLQIGLASWIDSGSTAAWWMPLSDGRNSGHLVALGQRGLEMAVVFVAAASLRMTYRVVRGREGLGFGDVKFIAAATVWTGLAWIPFVVLTAVMSAMGSILILHSEGDELHGNYEIAFGPHLATGVWLAVLASESKLLS</sequence>
<feature type="transmembrane region" description="Helical" evidence="2">
    <location>
        <begin position="85"/>
        <end position="103"/>
    </location>
</feature>
<proteinExistence type="inferred from homology"/>
<dbReference type="PANTHER" id="PTHR30487">
    <property type="entry name" value="TYPE 4 PREPILIN-LIKE PROTEINS LEADER PEPTIDE-PROCESSING ENZYME"/>
    <property type="match status" value="1"/>
</dbReference>
<dbReference type="EMBL" id="CP050292">
    <property type="protein sequence ID" value="QND70462.1"/>
    <property type="molecule type" value="Genomic_DNA"/>
</dbReference>
<evidence type="ECO:0000259" key="3">
    <source>
        <dbReference type="Pfam" id="PF01478"/>
    </source>
</evidence>
<dbReference type="Proteomes" id="UP000515291">
    <property type="component" value="Chromosome"/>
</dbReference>
<feature type="transmembrane region" description="Helical" evidence="2">
    <location>
        <begin position="29"/>
        <end position="48"/>
    </location>
</feature>
<keyword evidence="2" id="KW-1133">Transmembrane helix</keyword>
<dbReference type="InterPro" id="IPR050882">
    <property type="entry name" value="Prepilin_peptidase/N-MTase"/>
</dbReference>
<reference evidence="5" key="1">
    <citation type="journal article" date="2020" name="Mol. Plant Microbe">
        <title>Rhizobial microsymbionts of the narrowly endemic Oxytropis species growing in Kamchatka are characterized by significant genetic diversity and possess a set of genes that are associated with T3SS and T6SS secretion systems and can affect the development of symbiosis.</title>
        <authorList>
            <person name="Safronova V."/>
            <person name="Guro P."/>
            <person name="Sazanova A."/>
            <person name="Kuznetsova I."/>
            <person name="Belimov A."/>
            <person name="Yakubov V."/>
            <person name="Chirak E."/>
            <person name="Afonin A."/>
            <person name="Gogolev Y."/>
            <person name="Andronov E."/>
            <person name="Tikhonovich I."/>
        </authorList>
    </citation>
    <scope>NUCLEOTIDE SEQUENCE [LARGE SCALE GENOMIC DNA]</scope>
    <source>
        <strain evidence="5">581</strain>
    </source>
</reference>